<keyword evidence="9 18" id="KW-0630">Potassium</keyword>
<comment type="catalytic activity">
    <reaction evidence="2 18 19">
        <text>(6R)-NADPHX = (6S)-NADPHX</text>
        <dbReference type="Rhea" id="RHEA:32227"/>
        <dbReference type="ChEBI" id="CHEBI:64076"/>
        <dbReference type="ChEBI" id="CHEBI:64077"/>
        <dbReference type="EC" id="5.1.99.6"/>
    </reaction>
</comment>
<comment type="function">
    <text evidence="17">Catalyzes the dehydration of the S-form of NAD(P)HX at the expense of ADP, which is converted to AMP. Together with NAD(P)HX epimerase, which catalyzes the epimerization of the S- and R-forms, the enzyme allows the repair of both epimers of NAD(P)HX, a damaged form of NAD(P)H that is a result of enzymatic or heat-dependent hydration.</text>
</comment>
<feature type="binding site" evidence="18">
    <location>
        <position position="67"/>
    </location>
    <ligand>
        <name>K(+)</name>
        <dbReference type="ChEBI" id="CHEBI:29103"/>
    </ligand>
</feature>
<comment type="cofactor">
    <cofactor evidence="18 19">
        <name>K(+)</name>
        <dbReference type="ChEBI" id="CHEBI:29103"/>
    </cofactor>
    <text evidence="18 19">Binds 1 potassium ion per subunit.</text>
</comment>
<comment type="similarity">
    <text evidence="17">Belongs to the NnrD/CARKD family.</text>
</comment>
<comment type="similarity">
    <text evidence="4 19">In the C-terminal section; belongs to the NnrD/CARKD family.</text>
</comment>
<evidence type="ECO:0000259" key="21">
    <source>
        <dbReference type="PROSITE" id="PS51385"/>
    </source>
</evidence>
<dbReference type="EC" id="4.2.1.136" evidence="19"/>
<dbReference type="PROSITE" id="PS51385">
    <property type="entry name" value="YJEF_N"/>
    <property type="match status" value="1"/>
</dbReference>
<dbReference type="PANTHER" id="PTHR12592">
    <property type="entry name" value="ATP-DEPENDENT (S)-NAD(P)H-HYDRATE DEHYDRATASE FAMILY MEMBER"/>
    <property type="match status" value="1"/>
</dbReference>
<evidence type="ECO:0000256" key="19">
    <source>
        <dbReference type="PIRNR" id="PIRNR017184"/>
    </source>
</evidence>
<dbReference type="EMBL" id="LT837803">
    <property type="protein sequence ID" value="SMB26840.1"/>
    <property type="molecule type" value="Genomic_DNA"/>
</dbReference>
<evidence type="ECO:0000256" key="9">
    <source>
        <dbReference type="ARBA" id="ARBA00022958"/>
    </source>
</evidence>
<dbReference type="Pfam" id="PF01256">
    <property type="entry name" value="Carb_kinase"/>
    <property type="match status" value="1"/>
</dbReference>
<evidence type="ECO:0000256" key="11">
    <source>
        <dbReference type="ARBA" id="ARBA00023235"/>
    </source>
</evidence>
<dbReference type="GO" id="GO:0110051">
    <property type="term" value="P:metabolite repair"/>
    <property type="evidence" value="ECO:0007669"/>
    <property type="project" value="TreeGrafter"/>
</dbReference>
<evidence type="ECO:0000313" key="23">
    <source>
        <dbReference type="Proteomes" id="UP000242886"/>
    </source>
</evidence>
<dbReference type="CDD" id="cd01171">
    <property type="entry name" value="YXKO-related"/>
    <property type="match status" value="1"/>
</dbReference>
<keyword evidence="6 17" id="KW-0547">Nucleotide-binding</keyword>
<sequence>MPLPKPQAMSQPILCAAALRDIEQRQRQADPPLMERAGQAASQLALRLLADRPRLLAPLIIAGPGNNGGDAFVVARLLRQAGFPPRVIFVGHADQLPGDARKAHDQWIAAGGTTLDADALPTDEAACALVIDGLFGIGLTRPLTDAHATLVRRINAFDCPILALDIPSGLDAATGRVLGVAVRATHTLSFIALKPGLLTLDGPDHCGEISVHDLELGSEIAACAAPGCGRTVSRELFAGALRPRPRNSHKGSYGSVGILGGAAGMAGAALLAGRAALALGGGRVYLGMLERLAVDPQQPELMLRAPEEIFGLADCLAIGPGLGQSAEALALLTRAVDGKLPLLLDADALNLCAAHPDLLDRLASRGHAAPVVLTPHPAEAARLLQTDIASIQADRLAAAQALARRSNAAIVLKGCGSIIALPDGRWYINTAGNPGLASAGSGDVLSGMLIALIAQGWPAAEALLAAVHLHGNAADACVAAGSGPIGLTASELIPLSRSLLNRWVIAAAEIGMGTATSKAAPRPLPIR</sequence>
<feature type="binding site" evidence="17">
    <location>
        <position position="268"/>
    </location>
    <ligand>
        <name>(6S)-NADPHX</name>
        <dbReference type="ChEBI" id="CHEBI:64076"/>
    </ligand>
</feature>
<protein>
    <recommendedName>
        <fullName evidence="19">Bifunctional NAD(P)H-hydrate repair enzyme</fullName>
    </recommendedName>
    <alternativeName>
        <fullName evidence="19">Nicotinamide nucleotide repair protein</fullName>
    </alternativeName>
    <domain>
        <recommendedName>
            <fullName evidence="19">ADP-dependent (S)-NAD(P)H-hydrate dehydratase</fullName>
            <ecNumber evidence="19">4.2.1.136</ecNumber>
        </recommendedName>
        <alternativeName>
            <fullName evidence="19">ADP-dependent NAD(P)HX dehydratase</fullName>
        </alternativeName>
    </domain>
    <domain>
        <recommendedName>
            <fullName evidence="19">NAD(P)H-hydrate epimerase</fullName>
            <ecNumber evidence="19">5.1.99.6</ecNumber>
        </recommendedName>
    </domain>
</protein>
<evidence type="ECO:0000256" key="6">
    <source>
        <dbReference type="ARBA" id="ARBA00022741"/>
    </source>
</evidence>
<dbReference type="AlphaFoldDB" id="A0A7Z7HS66"/>
<dbReference type="HAMAP" id="MF_01966">
    <property type="entry name" value="NADHX_epimerase"/>
    <property type="match status" value="1"/>
</dbReference>
<dbReference type="PIRSF" id="PIRSF017184">
    <property type="entry name" value="Nnr"/>
    <property type="match status" value="1"/>
</dbReference>
<feature type="binding site" evidence="18">
    <location>
        <begin position="136"/>
        <end position="142"/>
    </location>
    <ligand>
        <name>(6S)-NADPHX</name>
        <dbReference type="ChEBI" id="CHEBI:64076"/>
    </ligand>
</feature>
<evidence type="ECO:0000259" key="20">
    <source>
        <dbReference type="PROSITE" id="PS51383"/>
    </source>
</evidence>
<evidence type="ECO:0000256" key="15">
    <source>
        <dbReference type="ARBA" id="ARBA00048238"/>
    </source>
</evidence>
<comment type="subunit">
    <text evidence="17">Homotetramer.</text>
</comment>
<keyword evidence="22" id="KW-0418">Kinase</keyword>
<dbReference type="NCBIfam" id="TIGR00197">
    <property type="entry name" value="yjeF_nterm"/>
    <property type="match status" value="1"/>
</dbReference>
<feature type="binding site" evidence="17">
    <location>
        <position position="443"/>
    </location>
    <ligand>
        <name>(6S)-NADPHX</name>
        <dbReference type="ChEBI" id="CHEBI:64076"/>
    </ligand>
</feature>
<feature type="binding site" evidence="17">
    <location>
        <begin position="413"/>
        <end position="417"/>
    </location>
    <ligand>
        <name>AMP</name>
        <dbReference type="ChEBI" id="CHEBI:456215"/>
    </ligand>
</feature>
<dbReference type="GO" id="GO:0005524">
    <property type="term" value="F:ATP binding"/>
    <property type="evidence" value="ECO:0007669"/>
    <property type="project" value="UniProtKB-UniRule"/>
</dbReference>
<keyword evidence="10 17" id="KW-0520">NAD</keyword>
<evidence type="ECO:0000256" key="13">
    <source>
        <dbReference type="ARBA" id="ARBA00023268"/>
    </source>
</evidence>
<evidence type="ECO:0000256" key="2">
    <source>
        <dbReference type="ARBA" id="ARBA00000909"/>
    </source>
</evidence>
<gene>
    <name evidence="18" type="primary">nnrE</name>
    <name evidence="17" type="synonym">nnrD</name>
    <name evidence="22" type="ORF">SDENCHOL_20232</name>
</gene>
<keyword evidence="13" id="KW-0511">Multifunctional enzyme</keyword>
<dbReference type="SUPFAM" id="SSF64153">
    <property type="entry name" value="YjeF N-terminal domain-like"/>
    <property type="match status" value="1"/>
</dbReference>
<dbReference type="Gene3D" id="3.40.1190.20">
    <property type="match status" value="1"/>
</dbReference>
<comment type="similarity">
    <text evidence="3 19">In the N-terminal section; belongs to the NnrE/AIBP family.</text>
</comment>
<evidence type="ECO:0000256" key="3">
    <source>
        <dbReference type="ARBA" id="ARBA00006001"/>
    </source>
</evidence>
<evidence type="ECO:0000256" key="17">
    <source>
        <dbReference type="HAMAP-Rule" id="MF_01965"/>
    </source>
</evidence>
<reference evidence="22" key="1">
    <citation type="submission" date="2017-03" db="EMBL/GenBank/DDBJ databases">
        <authorList>
            <consortium name="AG Boll"/>
        </authorList>
    </citation>
    <scope>NUCLEOTIDE SEQUENCE [LARGE SCALE GENOMIC DNA]</scope>
    <source>
        <strain evidence="22">Chol</strain>
    </source>
</reference>
<feature type="binding site" evidence="17">
    <location>
        <position position="442"/>
    </location>
    <ligand>
        <name>AMP</name>
        <dbReference type="ChEBI" id="CHEBI:456215"/>
    </ligand>
</feature>
<keyword evidence="8 17" id="KW-0521">NADP</keyword>
<comment type="catalytic activity">
    <reaction evidence="1 18 19">
        <text>(6R)-NADHX = (6S)-NADHX</text>
        <dbReference type="Rhea" id="RHEA:32215"/>
        <dbReference type="ChEBI" id="CHEBI:64074"/>
        <dbReference type="ChEBI" id="CHEBI:64075"/>
        <dbReference type="EC" id="5.1.99.6"/>
    </reaction>
</comment>
<comment type="function">
    <text evidence="18">Catalyzes the epimerization of the S- and R-forms of NAD(P)HX, a damaged form of NAD(P)H that is a result of enzymatic or heat-dependent hydration. This is a prerequisite for the S-specific NAD(P)H-hydrate dehydratase to allow the repair of both epimers of NAD(P)HX.</text>
</comment>
<keyword evidence="7 17" id="KW-0067">ATP-binding</keyword>
<dbReference type="Gene3D" id="3.40.50.10260">
    <property type="entry name" value="YjeF N-terminal domain"/>
    <property type="match status" value="1"/>
</dbReference>
<evidence type="ECO:0000256" key="16">
    <source>
        <dbReference type="ARBA" id="ARBA00049209"/>
    </source>
</evidence>
<dbReference type="NCBIfam" id="TIGR00196">
    <property type="entry name" value="yjeF_cterm"/>
    <property type="match status" value="1"/>
</dbReference>
<dbReference type="PROSITE" id="PS01050">
    <property type="entry name" value="YJEF_C_2"/>
    <property type="match status" value="1"/>
</dbReference>
<dbReference type="Proteomes" id="UP000242886">
    <property type="component" value="Chromosome SDENCHOL"/>
</dbReference>
<evidence type="ECO:0000256" key="14">
    <source>
        <dbReference type="ARBA" id="ARBA00025153"/>
    </source>
</evidence>
<dbReference type="PANTHER" id="PTHR12592:SF0">
    <property type="entry name" value="ATP-DEPENDENT (S)-NAD(P)H-HYDRATE DEHYDRATASE"/>
    <property type="match status" value="1"/>
</dbReference>
<comment type="similarity">
    <text evidence="18">Belongs to the NnrE/AIBP family.</text>
</comment>
<evidence type="ECO:0000256" key="7">
    <source>
        <dbReference type="ARBA" id="ARBA00022840"/>
    </source>
</evidence>
<evidence type="ECO:0000256" key="10">
    <source>
        <dbReference type="ARBA" id="ARBA00023027"/>
    </source>
</evidence>
<organism evidence="22 23">
    <name type="scientific">Sterolibacterium denitrificans</name>
    <dbReference type="NCBI Taxonomy" id="157592"/>
    <lineage>
        <taxon>Bacteria</taxon>
        <taxon>Pseudomonadati</taxon>
        <taxon>Pseudomonadota</taxon>
        <taxon>Betaproteobacteria</taxon>
        <taxon>Nitrosomonadales</taxon>
        <taxon>Sterolibacteriaceae</taxon>
        <taxon>Sterolibacterium</taxon>
    </lineage>
</organism>
<dbReference type="GO" id="GO:0046872">
    <property type="term" value="F:metal ion binding"/>
    <property type="evidence" value="ECO:0007669"/>
    <property type="project" value="UniProtKB-UniRule"/>
</dbReference>
<dbReference type="GO" id="GO:0016301">
    <property type="term" value="F:kinase activity"/>
    <property type="evidence" value="ECO:0007669"/>
    <property type="project" value="UniProtKB-KW"/>
</dbReference>
<keyword evidence="22" id="KW-0808">Transferase</keyword>
<evidence type="ECO:0000256" key="8">
    <source>
        <dbReference type="ARBA" id="ARBA00022857"/>
    </source>
</evidence>
<dbReference type="InterPro" id="IPR029056">
    <property type="entry name" value="Ribokinase-like"/>
</dbReference>
<evidence type="ECO:0000313" key="22">
    <source>
        <dbReference type="EMBL" id="SMB26840.1"/>
    </source>
</evidence>
<dbReference type="GO" id="GO:0052856">
    <property type="term" value="F:NAD(P)HX epimerase activity"/>
    <property type="evidence" value="ECO:0007669"/>
    <property type="project" value="UniProtKB-UniRule"/>
</dbReference>
<keyword evidence="12 17" id="KW-0456">Lyase</keyword>
<comment type="caution">
    <text evidence="18">Lacks conserved residue(s) required for the propagation of feature annotation.</text>
</comment>
<feature type="domain" description="YjeF N-terminal" evidence="21">
    <location>
        <begin position="15"/>
        <end position="222"/>
    </location>
</feature>
<name>A0A7Z7HS66_9PROT</name>
<evidence type="ECO:0000256" key="12">
    <source>
        <dbReference type="ARBA" id="ARBA00023239"/>
    </source>
</evidence>
<evidence type="ECO:0000256" key="4">
    <source>
        <dbReference type="ARBA" id="ARBA00009524"/>
    </source>
</evidence>
<feature type="binding site" evidence="17">
    <location>
        <position position="321"/>
    </location>
    <ligand>
        <name>(6S)-NADPHX</name>
        <dbReference type="ChEBI" id="CHEBI:64076"/>
    </ligand>
</feature>
<comment type="cofactor">
    <cofactor evidence="17">
        <name>Mg(2+)</name>
        <dbReference type="ChEBI" id="CHEBI:18420"/>
    </cofactor>
</comment>
<dbReference type="HAMAP" id="MF_01965">
    <property type="entry name" value="NADHX_dehydratase"/>
    <property type="match status" value="1"/>
</dbReference>
<dbReference type="Pfam" id="PF03853">
    <property type="entry name" value="YjeF_N"/>
    <property type="match status" value="1"/>
</dbReference>
<comment type="catalytic activity">
    <reaction evidence="15 17 19">
        <text>(6S)-NADHX + ADP = AMP + phosphate + NADH + H(+)</text>
        <dbReference type="Rhea" id="RHEA:32223"/>
        <dbReference type="ChEBI" id="CHEBI:15378"/>
        <dbReference type="ChEBI" id="CHEBI:43474"/>
        <dbReference type="ChEBI" id="CHEBI:57945"/>
        <dbReference type="ChEBI" id="CHEBI:64074"/>
        <dbReference type="ChEBI" id="CHEBI:456215"/>
        <dbReference type="ChEBI" id="CHEBI:456216"/>
        <dbReference type="EC" id="4.2.1.136"/>
    </reaction>
</comment>
<dbReference type="GO" id="GO:0046496">
    <property type="term" value="P:nicotinamide nucleotide metabolic process"/>
    <property type="evidence" value="ECO:0007669"/>
    <property type="project" value="UniProtKB-UniRule"/>
</dbReference>
<comment type="catalytic activity">
    <reaction evidence="16 17 19">
        <text>(6S)-NADPHX + ADP = AMP + phosphate + NADPH + H(+)</text>
        <dbReference type="Rhea" id="RHEA:32235"/>
        <dbReference type="ChEBI" id="CHEBI:15378"/>
        <dbReference type="ChEBI" id="CHEBI:43474"/>
        <dbReference type="ChEBI" id="CHEBI:57783"/>
        <dbReference type="ChEBI" id="CHEBI:64076"/>
        <dbReference type="ChEBI" id="CHEBI:456215"/>
        <dbReference type="ChEBI" id="CHEBI:456216"/>
        <dbReference type="EC" id="4.2.1.136"/>
    </reaction>
</comment>
<dbReference type="PROSITE" id="PS51383">
    <property type="entry name" value="YJEF_C_3"/>
    <property type="match status" value="1"/>
</dbReference>
<keyword evidence="23" id="KW-1185">Reference proteome</keyword>
<dbReference type="InterPro" id="IPR000631">
    <property type="entry name" value="CARKD"/>
</dbReference>
<feature type="domain" description="YjeF C-terminal" evidence="20">
    <location>
        <begin position="233"/>
        <end position="503"/>
    </location>
</feature>
<keyword evidence="5 18" id="KW-0479">Metal-binding</keyword>
<comment type="function">
    <text evidence="14 19">Bifunctional enzyme that catalyzes the epimerization of the S- and R-forms of NAD(P)HX and the dehydration of the S-form of NAD(P)HX at the expense of ADP, which is converted to AMP. This allows the repair of both epimers of NAD(P)HX, a damaged form of NAD(P)H that is a result of enzymatic or heat-dependent hydration.</text>
</comment>
<feature type="binding site" evidence="17">
    <location>
        <position position="376"/>
    </location>
    <ligand>
        <name>(6S)-NADPHX</name>
        <dbReference type="ChEBI" id="CHEBI:64076"/>
    </ligand>
</feature>
<proteinExistence type="inferred from homology"/>
<evidence type="ECO:0000256" key="18">
    <source>
        <dbReference type="HAMAP-Rule" id="MF_01966"/>
    </source>
</evidence>
<dbReference type="SUPFAM" id="SSF53613">
    <property type="entry name" value="Ribokinase-like"/>
    <property type="match status" value="1"/>
</dbReference>
<evidence type="ECO:0000256" key="5">
    <source>
        <dbReference type="ARBA" id="ARBA00022723"/>
    </source>
</evidence>
<keyword evidence="11 18" id="KW-0413">Isomerase</keyword>
<dbReference type="EC" id="5.1.99.6" evidence="19"/>
<feature type="binding site" evidence="18">
    <location>
        <begin position="66"/>
        <end position="70"/>
    </location>
    <ligand>
        <name>(6S)-NADPHX</name>
        <dbReference type="ChEBI" id="CHEBI:64076"/>
    </ligand>
</feature>
<feature type="binding site" evidence="18">
    <location>
        <position position="132"/>
    </location>
    <ligand>
        <name>K(+)</name>
        <dbReference type="ChEBI" id="CHEBI:29103"/>
    </ligand>
</feature>
<dbReference type="InterPro" id="IPR017953">
    <property type="entry name" value="Carbohydrate_kinase_pred_CS"/>
</dbReference>
<evidence type="ECO:0000256" key="1">
    <source>
        <dbReference type="ARBA" id="ARBA00000013"/>
    </source>
</evidence>
<feature type="binding site" evidence="18">
    <location>
        <position position="165"/>
    </location>
    <ligand>
        <name>(6S)-NADPHX</name>
        <dbReference type="ChEBI" id="CHEBI:64076"/>
    </ligand>
</feature>
<dbReference type="GO" id="GO:0052855">
    <property type="term" value="F:ADP-dependent NAD(P)H-hydrate dehydratase activity"/>
    <property type="evidence" value="ECO:0007669"/>
    <property type="project" value="UniProtKB-UniRule"/>
</dbReference>
<dbReference type="InterPro" id="IPR030677">
    <property type="entry name" value="Nnr"/>
</dbReference>
<feature type="binding site" evidence="18">
    <location>
        <position position="168"/>
    </location>
    <ligand>
        <name>K(+)</name>
        <dbReference type="ChEBI" id="CHEBI:29103"/>
    </ligand>
</feature>
<dbReference type="InterPro" id="IPR004443">
    <property type="entry name" value="YjeF_N_dom"/>
</dbReference>
<accession>A0A7Z7HS66</accession>
<dbReference type="InterPro" id="IPR036652">
    <property type="entry name" value="YjeF_N_dom_sf"/>
</dbReference>